<keyword evidence="1" id="KW-0472">Membrane</keyword>
<feature type="non-terminal residue" evidence="2">
    <location>
        <position position="188"/>
    </location>
</feature>
<dbReference type="EMBL" id="JAVXUP010002715">
    <property type="protein sequence ID" value="KAK3001781.1"/>
    <property type="molecule type" value="Genomic_DNA"/>
</dbReference>
<organism evidence="2 3">
    <name type="scientific">Escallonia herrerae</name>
    <dbReference type="NCBI Taxonomy" id="1293975"/>
    <lineage>
        <taxon>Eukaryota</taxon>
        <taxon>Viridiplantae</taxon>
        <taxon>Streptophyta</taxon>
        <taxon>Embryophyta</taxon>
        <taxon>Tracheophyta</taxon>
        <taxon>Spermatophyta</taxon>
        <taxon>Magnoliopsida</taxon>
        <taxon>eudicotyledons</taxon>
        <taxon>Gunneridae</taxon>
        <taxon>Pentapetalae</taxon>
        <taxon>asterids</taxon>
        <taxon>campanulids</taxon>
        <taxon>Escalloniales</taxon>
        <taxon>Escalloniaceae</taxon>
        <taxon>Escallonia</taxon>
    </lineage>
</organism>
<evidence type="ECO:0000256" key="1">
    <source>
        <dbReference type="SAM" id="Phobius"/>
    </source>
</evidence>
<gene>
    <name evidence="2" type="ORF">RJ639_022501</name>
</gene>
<keyword evidence="1" id="KW-0812">Transmembrane</keyword>
<name>A0AA88V4C6_9ASTE</name>
<reference evidence="2" key="1">
    <citation type="submission" date="2022-12" db="EMBL/GenBank/DDBJ databases">
        <title>Draft genome assemblies for two species of Escallonia (Escalloniales).</title>
        <authorList>
            <person name="Chanderbali A."/>
            <person name="Dervinis C."/>
            <person name="Anghel I."/>
            <person name="Soltis D."/>
            <person name="Soltis P."/>
            <person name="Zapata F."/>
        </authorList>
    </citation>
    <scope>NUCLEOTIDE SEQUENCE</scope>
    <source>
        <strain evidence="2">UCBG64.0493</strain>
        <tissue evidence="2">Leaf</tissue>
    </source>
</reference>
<accession>A0AA88V4C6</accession>
<proteinExistence type="predicted"/>
<comment type="caution">
    <text evidence="2">The sequence shown here is derived from an EMBL/GenBank/DDBJ whole genome shotgun (WGS) entry which is preliminary data.</text>
</comment>
<keyword evidence="1" id="KW-1133">Transmembrane helix</keyword>
<protein>
    <submittedName>
        <fullName evidence="2">Uncharacterized protein</fullName>
    </submittedName>
</protein>
<feature type="transmembrane region" description="Helical" evidence="1">
    <location>
        <begin position="63"/>
        <end position="88"/>
    </location>
</feature>
<evidence type="ECO:0000313" key="2">
    <source>
        <dbReference type="EMBL" id="KAK3001781.1"/>
    </source>
</evidence>
<dbReference type="Proteomes" id="UP001188597">
    <property type="component" value="Unassembled WGS sequence"/>
</dbReference>
<evidence type="ECO:0000313" key="3">
    <source>
        <dbReference type="Proteomes" id="UP001188597"/>
    </source>
</evidence>
<dbReference type="AlphaFoldDB" id="A0AA88V4C6"/>
<sequence length="188" mass="21534">NWREGERVECVTLAIGTCCFDELFVQKWLGFDCFWDLMRRRSPAMPPLDNMEKGAGKNQHSRLCLVSLLAAFFWFFLLYFHFVVLGGIRPKVDIRREPDVSVTPNFVNTQSSNPVVNADPKLEFSVDHSPITAQPKPVSHSVTTPPTTPNDFPFMRALRTVENKSDPCGGRYIYVHDLPPRFNEDMLK</sequence>
<keyword evidence="3" id="KW-1185">Reference proteome</keyword>